<gene>
    <name evidence="2" type="primary">gb20803</name>
    <name evidence="2" type="ORF">PR202_gb20803</name>
</gene>
<dbReference type="Proteomes" id="UP001054889">
    <property type="component" value="Unassembled WGS sequence"/>
</dbReference>
<protein>
    <recommendedName>
        <fullName evidence="4">F-box domain-containing protein</fullName>
    </recommendedName>
</protein>
<dbReference type="AlphaFoldDB" id="A0AAV5FD57"/>
<dbReference type="SUPFAM" id="SSF52047">
    <property type="entry name" value="RNI-like"/>
    <property type="match status" value="1"/>
</dbReference>
<name>A0AAV5FD57_ELECO</name>
<proteinExistence type="predicted"/>
<dbReference type="InterPro" id="IPR055312">
    <property type="entry name" value="FBL15-like"/>
</dbReference>
<evidence type="ECO:0000313" key="3">
    <source>
        <dbReference type="Proteomes" id="UP001054889"/>
    </source>
</evidence>
<keyword evidence="3" id="KW-1185">Reference proteome</keyword>
<comment type="caution">
    <text evidence="2">The sequence shown here is derived from an EMBL/GenBank/DDBJ whole genome shotgun (WGS) entry which is preliminary data.</text>
</comment>
<reference evidence="2" key="2">
    <citation type="submission" date="2021-12" db="EMBL/GenBank/DDBJ databases">
        <title>Resequencing data analysis of finger millet.</title>
        <authorList>
            <person name="Hatakeyama M."/>
            <person name="Aluri S."/>
            <person name="Balachadran M.T."/>
            <person name="Sivarajan S.R."/>
            <person name="Poveda L."/>
            <person name="Shimizu-Inatsugi R."/>
            <person name="Schlapbach R."/>
            <person name="Sreeman S.M."/>
            <person name="Shimizu K.K."/>
        </authorList>
    </citation>
    <scope>NUCLEOTIDE SEQUENCE</scope>
</reference>
<reference evidence="2" key="1">
    <citation type="journal article" date="2018" name="DNA Res.">
        <title>Multiple hybrid de novo genome assembly of finger millet, an orphan allotetraploid crop.</title>
        <authorList>
            <person name="Hatakeyama M."/>
            <person name="Aluri S."/>
            <person name="Balachadran M.T."/>
            <person name="Sivarajan S.R."/>
            <person name="Patrignani A."/>
            <person name="Gruter S."/>
            <person name="Poveda L."/>
            <person name="Shimizu-Inatsugi R."/>
            <person name="Baeten J."/>
            <person name="Francoijs K.J."/>
            <person name="Nataraja K.N."/>
            <person name="Reddy Y.A.N."/>
            <person name="Phadnis S."/>
            <person name="Ravikumar R.L."/>
            <person name="Schlapbach R."/>
            <person name="Sreeman S.M."/>
            <person name="Shimizu K.K."/>
        </authorList>
    </citation>
    <scope>NUCLEOTIDE SEQUENCE</scope>
</reference>
<feature type="compositionally biased region" description="Basic residues" evidence="1">
    <location>
        <begin position="22"/>
        <end position="35"/>
    </location>
</feature>
<evidence type="ECO:0000313" key="2">
    <source>
        <dbReference type="EMBL" id="GJN32305.1"/>
    </source>
</evidence>
<dbReference type="PANTHER" id="PTHR34709:SF62">
    <property type="entry name" value="OS12G0545400 PROTEIN"/>
    <property type="match status" value="1"/>
</dbReference>
<sequence>MDRMASCRRCRERQKGCCSGGLRRRRPKGSGRPQRRGFVPEGVDRISALPDDLLLDILARLRCARAAAHTCLLARRWRRLSTRLPALAFHAVSTDQLDAALATSTCPSLSLLDIRIPCHIGVTIENTRISTWMRAAVRLAPAELYYQDVIICGNSGLDVDREVELPCFQRTTSIKLEVYGAYFVLPPAAAGDLPLLESLSLESCQVDLGDLVPRCPRLRKLQIFGRWDLDSLKVDSTSLQELDVDISADSLKIRHVDIVAPMLKELRFLSGSRPWRWSVFKTLP</sequence>
<feature type="region of interest" description="Disordered" evidence="1">
    <location>
        <begin position="19"/>
        <end position="38"/>
    </location>
</feature>
<evidence type="ECO:0000256" key="1">
    <source>
        <dbReference type="SAM" id="MobiDB-lite"/>
    </source>
</evidence>
<organism evidence="2 3">
    <name type="scientific">Eleusine coracana subsp. coracana</name>
    <dbReference type="NCBI Taxonomy" id="191504"/>
    <lineage>
        <taxon>Eukaryota</taxon>
        <taxon>Viridiplantae</taxon>
        <taxon>Streptophyta</taxon>
        <taxon>Embryophyta</taxon>
        <taxon>Tracheophyta</taxon>
        <taxon>Spermatophyta</taxon>
        <taxon>Magnoliopsida</taxon>
        <taxon>Liliopsida</taxon>
        <taxon>Poales</taxon>
        <taxon>Poaceae</taxon>
        <taxon>PACMAD clade</taxon>
        <taxon>Chloridoideae</taxon>
        <taxon>Cynodonteae</taxon>
        <taxon>Eleusininae</taxon>
        <taxon>Eleusine</taxon>
    </lineage>
</organism>
<evidence type="ECO:0008006" key="4">
    <source>
        <dbReference type="Google" id="ProtNLM"/>
    </source>
</evidence>
<dbReference type="PANTHER" id="PTHR34709">
    <property type="entry name" value="OS10G0396666 PROTEIN"/>
    <property type="match status" value="1"/>
</dbReference>
<accession>A0AAV5FD57</accession>
<dbReference type="SUPFAM" id="SSF81383">
    <property type="entry name" value="F-box domain"/>
    <property type="match status" value="1"/>
</dbReference>
<dbReference type="InterPro" id="IPR036047">
    <property type="entry name" value="F-box-like_dom_sf"/>
</dbReference>
<dbReference type="EMBL" id="BQKI01000084">
    <property type="protein sequence ID" value="GJN32305.1"/>
    <property type="molecule type" value="Genomic_DNA"/>
</dbReference>